<accession>A0A0F9RG43</accession>
<dbReference type="EMBL" id="LAZR01000956">
    <property type="protein sequence ID" value="KKN53784.1"/>
    <property type="molecule type" value="Genomic_DNA"/>
</dbReference>
<sequence length="81" mass="8714">MSRFYGYLRGNRGLVTREGTANSGIKGHTGGWHIGARVECFVGDDGSDYVVINITDGSSNSSCLKSLGTYRLVNGKLEKVN</sequence>
<evidence type="ECO:0000313" key="1">
    <source>
        <dbReference type="EMBL" id="KKN53784.1"/>
    </source>
</evidence>
<gene>
    <name evidence="1" type="ORF">LCGC14_0598770</name>
</gene>
<name>A0A0F9RG43_9ZZZZ</name>
<organism evidence="1">
    <name type="scientific">marine sediment metagenome</name>
    <dbReference type="NCBI Taxonomy" id="412755"/>
    <lineage>
        <taxon>unclassified sequences</taxon>
        <taxon>metagenomes</taxon>
        <taxon>ecological metagenomes</taxon>
    </lineage>
</organism>
<protein>
    <submittedName>
        <fullName evidence="1">Uncharacterized protein</fullName>
    </submittedName>
</protein>
<comment type="caution">
    <text evidence="1">The sequence shown here is derived from an EMBL/GenBank/DDBJ whole genome shotgun (WGS) entry which is preliminary data.</text>
</comment>
<dbReference type="AlphaFoldDB" id="A0A0F9RG43"/>
<proteinExistence type="predicted"/>
<reference evidence="1" key="1">
    <citation type="journal article" date="2015" name="Nature">
        <title>Complex archaea that bridge the gap between prokaryotes and eukaryotes.</title>
        <authorList>
            <person name="Spang A."/>
            <person name="Saw J.H."/>
            <person name="Jorgensen S.L."/>
            <person name="Zaremba-Niedzwiedzka K."/>
            <person name="Martijn J."/>
            <person name="Lind A.E."/>
            <person name="van Eijk R."/>
            <person name="Schleper C."/>
            <person name="Guy L."/>
            <person name="Ettema T.J."/>
        </authorList>
    </citation>
    <scope>NUCLEOTIDE SEQUENCE</scope>
</reference>